<dbReference type="Proteomes" id="UP000297245">
    <property type="component" value="Unassembled WGS sequence"/>
</dbReference>
<name>A0A4S8MG59_DENBC</name>
<evidence type="ECO:0000313" key="3">
    <source>
        <dbReference type="Proteomes" id="UP000297245"/>
    </source>
</evidence>
<sequence length="290" mass="32991">MPGFTGHSINWAASGLTTIMRYPTLASLCDAEEANSPPRGTPLSDDGTTNRNYDDADSSSHERVPTHLHSHGPEDDPVNGGHYLPRRTASPPTVDTDDIPSRDSSHPIVDIERHSLTADGLVTDRDTSTTLQFVPRSSRFSDARATSRRGGRKMDTPYKLPDYSPNDTPKFKEHSTRQAFSVRFYKLCNDKPITSPLPLQQTVREHDLFLHIHRAGAQRDLQRPENVLFKNVTVWCYSQQSDCWERIEFGQERFINERCLVLTISKQFDPSWVLPGTMDKDKRWRRLTAD</sequence>
<evidence type="ECO:0000313" key="2">
    <source>
        <dbReference type="EMBL" id="THV01653.1"/>
    </source>
</evidence>
<evidence type="ECO:0000256" key="1">
    <source>
        <dbReference type="SAM" id="MobiDB-lite"/>
    </source>
</evidence>
<feature type="region of interest" description="Disordered" evidence="1">
    <location>
        <begin position="139"/>
        <end position="172"/>
    </location>
</feature>
<feature type="compositionally biased region" description="Basic and acidic residues" evidence="1">
    <location>
        <begin position="99"/>
        <end position="110"/>
    </location>
</feature>
<gene>
    <name evidence="2" type="ORF">K435DRAFT_853512</name>
</gene>
<feature type="compositionally biased region" description="Basic and acidic residues" evidence="1">
    <location>
        <begin position="52"/>
        <end position="65"/>
    </location>
</feature>
<proteinExistence type="predicted"/>
<protein>
    <submittedName>
        <fullName evidence="2">Uncharacterized protein</fullName>
    </submittedName>
</protein>
<accession>A0A4S8MG59</accession>
<feature type="region of interest" description="Disordered" evidence="1">
    <location>
        <begin position="31"/>
        <end position="110"/>
    </location>
</feature>
<keyword evidence="3" id="KW-1185">Reference proteome</keyword>
<organism evidence="2 3">
    <name type="scientific">Dendrothele bispora (strain CBS 962.96)</name>
    <dbReference type="NCBI Taxonomy" id="1314807"/>
    <lineage>
        <taxon>Eukaryota</taxon>
        <taxon>Fungi</taxon>
        <taxon>Dikarya</taxon>
        <taxon>Basidiomycota</taxon>
        <taxon>Agaricomycotina</taxon>
        <taxon>Agaricomycetes</taxon>
        <taxon>Agaricomycetidae</taxon>
        <taxon>Agaricales</taxon>
        <taxon>Agaricales incertae sedis</taxon>
        <taxon>Dendrothele</taxon>
    </lineage>
</organism>
<dbReference type="EMBL" id="ML179086">
    <property type="protein sequence ID" value="THV01653.1"/>
    <property type="molecule type" value="Genomic_DNA"/>
</dbReference>
<dbReference type="AlphaFoldDB" id="A0A4S8MG59"/>
<reference evidence="2 3" key="1">
    <citation type="journal article" date="2019" name="Nat. Ecol. Evol.">
        <title>Megaphylogeny resolves global patterns of mushroom evolution.</title>
        <authorList>
            <person name="Varga T."/>
            <person name="Krizsan K."/>
            <person name="Foldi C."/>
            <person name="Dima B."/>
            <person name="Sanchez-Garcia M."/>
            <person name="Sanchez-Ramirez S."/>
            <person name="Szollosi G.J."/>
            <person name="Szarkandi J.G."/>
            <person name="Papp V."/>
            <person name="Albert L."/>
            <person name="Andreopoulos W."/>
            <person name="Angelini C."/>
            <person name="Antonin V."/>
            <person name="Barry K.W."/>
            <person name="Bougher N.L."/>
            <person name="Buchanan P."/>
            <person name="Buyck B."/>
            <person name="Bense V."/>
            <person name="Catcheside P."/>
            <person name="Chovatia M."/>
            <person name="Cooper J."/>
            <person name="Damon W."/>
            <person name="Desjardin D."/>
            <person name="Finy P."/>
            <person name="Geml J."/>
            <person name="Haridas S."/>
            <person name="Hughes K."/>
            <person name="Justo A."/>
            <person name="Karasinski D."/>
            <person name="Kautmanova I."/>
            <person name="Kiss B."/>
            <person name="Kocsube S."/>
            <person name="Kotiranta H."/>
            <person name="LaButti K.M."/>
            <person name="Lechner B.E."/>
            <person name="Liimatainen K."/>
            <person name="Lipzen A."/>
            <person name="Lukacs Z."/>
            <person name="Mihaltcheva S."/>
            <person name="Morgado L.N."/>
            <person name="Niskanen T."/>
            <person name="Noordeloos M.E."/>
            <person name="Ohm R.A."/>
            <person name="Ortiz-Santana B."/>
            <person name="Ovrebo C."/>
            <person name="Racz N."/>
            <person name="Riley R."/>
            <person name="Savchenko A."/>
            <person name="Shiryaev A."/>
            <person name="Soop K."/>
            <person name="Spirin V."/>
            <person name="Szebenyi C."/>
            <person name="Tomsovsky M."/>
            <person name="Tulloss R.E."/>
            <person name="Uehling J."/>
            <person name="Grigoriev I.V."/>
            <person name="Vagvolgyi C."/>
            <person name="Papp T."/>
            <person name="Martin F.M."/>
            <person name="Miettinen O."/>
            <person name="Hibbett D.S."/>
            <person name="Nagy L.G."/>
        </authorList>
    </citation>
    <scope>NUCLEOTIDE SEQUENCE [LARGE SCALE GENOMIC DNA]</scope>
    <source>
        <strain evidence="2 3">CBS 962.96</strain>
    </source>
</reference>